<keyword evidence="6" id="KW-0067">ATP-binding</keyword>
<dbReference type="InterPro" id="IPR003439">
    <property type="entry name" value="ABC_transporter-like_ATP-bd"/>
</dbReference>
<dbReference type="PANTHER" id="PTHR43553">
    <property type="entry name" value="HEAVY METAL TRANSPORTER"/>
    <property type="match status" value="1"/>
</dbReference>
<dbReference type="SUPFAM" id="SSF52540">
    <property type="entry name" value="P-loop containing nucleoside triphosphate hydrolases"/>
    <property type="match status" value="2"/>
</dbReference>
<evidence type="ECO:0000256" key="9">
    <source>
        <dbReference type="ARBA" id="ARBA00025157"/>
    </source>
</evidence>
<dbReference type="InterPro" id="IPR003593">
    <property type="entry name" value="AAA+_ATPase"/>
</dbReference>
<dbReference type="NCBIfam" id="NF010167">
    <property type="entry name" value="PRK13648.1"/>
    <property type="match status" value="2"/>
</dbReference>
<dbReference type="GO" id="GO:0042626">
    <property type="term" value="F:ATPase-coupled transmembrane transporter activity"/>
    <property type="evidence" value="ECO:0007669"/>
    <property type="project" value="TreeGrafter"/>
</dbReference>
<comment type="caution">
    <text evidence="12">The sequence shown here is derived from an EMBL/GenBank/DDBJ whole genome shotgun (WGS) entry which is preliminary data.</text>
</comment>
<dbReference type="PROSITE" id="PS00211">
    <property type="entry name" value="ABC_TRANSPORTER_1"/>
    <property type="match status" value="1"/>
</dbReference>
<dbReference type="Pfam" id="PF00005">
    <property type="entry name" value="ABC_tran"/>
    <property type="match status" value="2"/>
</dbReference>
<dbReference type="Gene3D" id="3.40.50.300">
    <property type="entry name" value="P-loop containing nucleotide triphosphate hydrolases"/>
    <property type="match status" value="2"/>
</dbReference>
<evidence type="ECO:0000256" key="1">
    <source>
        <dbReference type="ARBA" id="ARBA00004236"/>
    </source>
</evidence>
<evidence type="ECO:0000313" key="12">
    <source>
        <dbReference type="EMBL" id="EMA51976.1"/>
    </source>
</evidence>
<keyword evidence="5" id="KW-0547">Nucleotide-binding</keyword>
<feature type="domain" description="ABC transporter" evidence="11">
    <location>
        <begin position="314"/>
        <end position="546"/>
    </location>
</feature>
<dbReference type="FunFam" id="3.40.50.300:FF:000224">
    <property type="entry name" value="Energy-coupling factor transporter ATP-binding protein EcfA"/>
    <property type="match status" value="1"/>
</dbReference>
<dbReference type="InterPro" id="IPR015856">
    <property type="entry name" value="ABC_transpr_CbiO/EcfA_su"/>
</dbReference>
<dbReference type="InterPro" id="IPR017871">
    <property type="entry name" value="ABC_transporter-like_CS"/>
</dbReference>
<dbReference type="GO" id="GO:0016887">
    <property type="term" value="F:ATP hydrolysis activity"/>
    <property type="evidence" value="ECO:0007669"/>
    <property type="project" value="InterPro"/>
</dbReference>
<name>M0N284_9EURY</name>
<evidence type="ECO:0000259" key="11">
    <source>
        <dbReference type="PROSITE" id="PS50893"/>
    </source>
</evidence>
<dbReference type="AlphaFoldDB" id="M0N284"/>
<evidence type="ECO:0000313" key="13">
    <source>
        <dbReference type="Proteomes" id="UP000011625"/>
    </source>
</evidence>
<dbReference type="GO" id="GO:0043190">
    <property type="term" value="C:ATP-binding cassette (ABC) transporter complex"/>
    <property type="evidence" value="ECO:0007669"/>
    <property type="project" value="TreeGrafter"/>
</dbReference>
<evidence type="ECO:0000256" key="10">
    <source>
        <dbReference type="SAM" id="MobiDB-lite"/>
    </source>
</evidence>
<accession>M0N284</accession>
<keyword evidence="3" id="KW-0813">Transport</keyword>
<evidence type="ECO:0000256" key="4">
    <source>
        <dbReference type="ARBA" id="ARBA00022475"/>
    </source>
</evidence>
<evidence type="ECO:0000256" key="6">
    <source>
        <dbReference type="ARBA" id="ARBA00022840"/>
    </source>
</evidence>
<reference evidence="12 13" key="1">
    <citation type="journal article" date="2014" name="PLoS Genet.">
        <title>Phylogenetically driven sequencing of extremely halophilic archaea reveals strategies for static and dynamic osmo-response.</title>
        <authorList>
            <person name="Becker E.A."/>
            <person name="Seitzer P.M."/>
            <person name="Tritt A."/>
            <person name="Larsen D."/>
            <person name="Krusor M."/>
            <person name="Yao A.I."/>
            <person name="Wu D."/>
            <person name="Madern D."/>
            <person name="Eisen J.A."/>
            <person name="Darling A.E."/>
            <person name="Facciotti M.T."/>
        </authorList>
    </citation>
    <scope>NUCLEOTIDE SEQUENCE [LARGE SCALE GENOMIC DNA]</scope>
    <source>
        <strain evidence="12 13">DSM 8989</strain>
    </source>
</reference>
<evidence type="ECO:0000256" key="3">
    <source>
        <dbReference type="ARBA" id="ARBA00022448"/>
    </source>
</evidence>
<keyword evidence="4" id="KW-1003">Cell membrane</keyword>
<comment type="similarity">
    <text evidence="2">Belongs to the ABC transporter superfamily.</text>
</comment>
<keyword evidence="8" id="KW-0472">Membrane</keyword>
<keyword evidence="7" id="KW-1278">Translocase</keyword>
<dbReference type="InterPro" id="IPR027417">
    <property type="entry name" value="P-loop_NTPase"/>
</dbReference>
<dbReference type="PROSITE" id="PS50893">
    <property type="entry name" value="ABC_TRANSPORTER_2"/>
    <property type="match status" value="2"/>
</dbReference>
<protein>
    <submittedName>
        <fullName evidence="12">ABC transporter-like protein</fullName>
    </submittedName>
</protein>
<evidence type="ECO:0000256" key="7">
    <source>
        <dbReference type="ARBA" id="ARBA00022967"/>
    </source>
</evidence>
<evidence type="ECO:0000256" key="5">
    <source>
        <dbReference type="ARBA" id="ARBA00022741"/>
    </source>
</evidence>
<comment type="function">
    <text evidence="9">Probably part of an ABC transporter complex. Responsible for energy coupling to the transport system.</text>
</comment>
<proteinExistence type="inferred from homology"/>
<feature type="domain" description="ABC transporter" evidence="11">
    <location>
        <begin position="4"/>
        <end position="245"/>
    </location>
</feature>
<dbReference type="Proteomes" id="UP000011625">
    <property type="component" value="Unassembled WGS sequence"/>
</dbReference>
<gene>
    <name evidence="12" type="ORF">C450_11973</name>
</gene>
<comment type="subcellular location">
    <subcellularLocation>
        <location evidence="1">Cell membrane</location>
    </subcellularLocation>
</comment>
<dbReference type="PANTHER" id="PTHR43553:SF21">
    <property type="entry name" value="ABC TRANSPORTER ATP-BINDING PROTEIN MA_1418-RELATED"/>
    <property type="match status" value="1"/>
</dbReference>
<dbReference type="SMART" id="SM00382">
    <property type="entry name" value="AAA"/>
    <property type="match status" value="2"/>
</dbReference>
<keyword evidence="13" id="KW-1185">Reference proteome</keyword>
<evidence type="ECO:0000256" key="2">
    <source>
        <dbReference type="ARBA" id="ARBA00005417"/>
    </source>
</evidence>
<dbReference type="PATRIC" id="fig|1227456.3.peg.2428"/>
<feature type="region of interest" description="Disordered" evidence="10">
    <location>
        <begin position="278"/>
        <end position="311"/>
    </location>
</feature>
<evidence type="ECO:0000256" key="8">
    <source>
        <dbReference type="ARBA" id="ARBA00023136"/>
    </source>
</evidence>
<organism evidence="12 13">
    <name type="scientific">Halococcus salifodinae DSM 8989</name>
    <dbReference type="NCBI Taxonomy" id="1227456"/>
    <lineage>
        <taxon>Archaea</taxon>
        <taxon>Methanobacteriati</taxon>
        <taxon>Methanobacteriota</taxon>
        <taxon>Stenosarchaea group</taxon>
        <taxon>Halobacteria</taxon>
        <taxon>Halobacteriales</taxon>
        <taxon>Halococcaceae</taxon>
        <taxon>Halococcus</taxon>
    </lineage>
</organism>
<feature type="compositionally biased region" description="Low complexity" evidence="10">
    <location>
        <begin position="280"/>
        <end position="293"/>
    </location>
</feature>
<dbReference type="STRING" id="1227456.C450_11973"/>
<dbReference type="EMBL" id="AOME01000060">
    <property type="protein sequence ID" value="EMA51976.1"/>
    <property type="molecule type" value="Genomic_DNA"/>
</dbReference>
<dbReference type="InterPro" id="IPR050095">
    <property type="entry name" value="ECF_ABC_transporter_ATP-bd"/>
</dbReference>
<dbReference type="GO" id="GO:0005524">
    <property type="term" value="F:ATP binding"/>
    <property type="evidence" value="ECO:0007669"/>
    <property type="project" value="UniProtKB-KW"/>
</dbReference>
<sequence length="574" mass="61404">MSVIEFEDVDFTYLTQADGPAVENFSLTVEQGEFVGIAGPSDAGKTTVCRLIHSYIPNFFDGELSGQVTVDGNEITDTEIGEMAETVGLLFENPFDQLTGASTTVFEEVAFGLENAGVPRTTLIDRVYDTLETVGIGHLAGRNPNQLSGGQSQRLALAAVLALEPDILVLDEPTSQLDPEGTEEILDLIAAAEEEYTVVLVSQDIERIAPHLDRLVVLEDGQVRHDDDPKQVLTIDGIERLVSVPDVVRIGRRLSVDPPAVPLTIDAAVETLEGRIENSGTATTTVGTDGATGIDPPTSDGAAGTDNTNSSTELELSSVTYRYDENITALDELSLALKQGCICVIGQNGAGKSTFAKHLNGLLEPTAGSVRVRGTDTTERTVAELARTVGLNFQNPDNQLFHDTVAAELAYGPRNLGYEEDRTEQLIETTIDQMGLEPVRDANPYDIGLARRKQVAVASVVAMDTPVIVLDEPTAGQDPRGIDLLGDLVDELVASGVLVIVVTHDMTFVRDHADRAIALGQGRRLLDGPPTAVFGDHETLAETDVAPPAVTRIANDLGIPETVLTVDELFEYVD</sequence>
<dbReference type="CDD" id="cd03225">
    <property type="entry name" value="ABC_cobalt_CbiO_domain1"/>
    <property type="match status" value="2"/>
</dbReference>